<dbReference type="Gene3D" id="3.40.50.12780">
    <property type="entry name" value="N-terminal domain of ligase-like"/>
    <property type="match status" value="1"/>
</dbReference>
<dbReference type="InterPro" id="IPR042099">
    <property type="entry name" value="ANL_N_sf"/>
</dbReference>
<dbReference type="RefSeq" id="WP_369313775.1">
    <property type="nucleotide sequence ID" value="NZ_JBEHZE010000001.1"/>
</dbReference>
<dbReference type="Pfam" id="PF00501">
    <property type="entry name" value="AMP-binding"/>
    <property type="match status" value="1"/>
</dbReference>
<organism evidence="5 6">
    <name type="scientific">Hyphococcus lacteus</name>
    <dbReference type="NCBI Taxonomy" id="3143536"/>
    <lineage>
        <taxon>Bacteria</taxon>
        <taxon>Pseudomonadati</taxon>
        <taxon>Pseudomonadota</taxon>
        <taxon>Alphaproteobacteria</taxon>
        <taxon>Parvularculales</taxon>
        <taxon>Parvularculaceae</taxon>
        <taxon>Hyphococcus</taxon>
    </lineage>
</organism>
<dbReference type="InterPro" id="IPR020845">
    <property type="entry name" value="AMP-binding_CS"/>
</dbReference>
<feature type="domain" description="AMP-binding enzyme C-terminal" evidence="4">
    <location>
        <begin position="417"/>
        <end position="492"/>
    </location>
</feature>
<dbReference type="Gene3D" id="3.30.300.30">
    <property type="match status" value="1"/>
</dbReference>
<evidence type="ECO:0000259" key="3">
    <source>
        <dbReference type="Pfam" id="PF00501"/>
    </source>
</evidence>
<evidence type="ECO:0000256" key="1">
    <source>
        <dbReference type="ARBA" id="ARBA00006432"/>
    </source>
</evidence>
<dbReference type="Pfam" id="PF13193">
    <property type="entry name" value="AMP-binding_C"/>
    <property type="match status" value="1"/>
</dbReference>
<dbReference type="EMBL" id="JBEHZE010000001">
    <property type="protein sequence ID" value="MEX6633778.1"/>
    <property type="molecule type" value="Genomic_DNA"/>
</dbReference>
<comment type="caution">
    <text evidence="5">The sequence shown here is derived from an EMBL/GenBank/DDBJ whole genome shotgun (WGS) entry which is preliminary data.</text>
</comment>
<evidence type="ECO:0000259" key="4">
    <source>
        <dbReference type="Pfam" id="PF13193"/>
    </source>
</evidence>
<dbReference type="SUPFAM" id="SSF56801">
    <property type="entry name" value="Acetyl-CoA synthetase-like"/>
    <property type="match status" value="1"/>
</dbReference>
<evidence type="ECO:0000256" key="2">
    <source>
        <dbReference type="ARBA" id="ARBA00022598"/>
    </source>
</evidence>
<sequence length="506" mass="55493">MNIAIHLQRAGRAFPQSVAIAVGTRSIVDYGTLCGRVGKIAHALRNRYNLSEGDFVAIAADNCPEYLEALYACWWAGLVAVPINAKLHSKEFEYILSHSGAKLCVVSSRLSAGIGGLELDSLEKIIEIGSAEYTGMYASPELELVHRDANDAAWLFYTSGTTGRPKGAVLTHRNLLAMSFCYFADVDQESPWRTIVHAAPLSHGSGLYALAHVMKASCHAIPESGGFDVEEIYSLIRDHHNVVFFAAPTMVSRLLKHPNDVDTSNLKAIIYGGGPMYLEDCLAGLTRFGPKMAQLYGQGETPMTITALSSLAHSENNHPDRYNRLSSVGIAQSAVDVRVVDECGNFLLAGEVGEVVVRGATVMHEYWKNPEATKDTIRDGWLHTGDFGVFDKGGYLTLKDRAKDLIISGGTNIYPREVEEVLLKHDAVIEASVIGRADDDWGEIVIAYVVSRSGARPEPAELDALCLSEIARFKRPKHYVFVEELPKNNYGKVLKSDLREIDKLKK</sequence>
<proteinExistence type="inferred from homology"/>
<reference evidence="5 6" key="1">
    <citation type="submission" date="2024-05" db="EMBL/GenBank/DDBJ databases">
        <title>Three bacterial strains, DH-69, EH-24, and ECK-19 isolated from coastal sediments.</title>
        <authorList>
            <person name="Ye Y.-Q."/>
            <person name="Du Z.-J."/>
        </authorList>
    </citation>
    <scope>NUCLEOTIDE SEQUENCE [LARGE SCALE GENOMIC DNA]</scope>
    <source>
        <strain evidence="5 6">ECK-19</strain>
    </source>
</reference>
<keyword evidence="2" id="KW-0436">Ligase</keyword>
<evidence type="ECO:0000313" key="5">
    <source>
        <dbReference type="EMBL" id="MEX6633778.1"/>
    </source>
</evidence>
<protein>
    <submittedName>
        <fullName evidence="5">AMP-binding protein</fullName>
    </submittedName>
</protein>
<feature type="domain" description="AMP-dependent synthetase/ligase" evidence="3">
    <location>
        <begin position="8"/>
        <end position="367"/>
    </location>
</feature>
<keyword evidence="6" id="KW-1185">Reference proteome</keyword>
<name>A0ABV3Z5R6_9PROT</name>
<dbReference type="PANTHER" id="PTHR43201">
    <property type="entry name" value="ACYL-COA SYNTHETASE"/>
    <property type="match status" value="1"/>
</dbReference>
<dbReference type="InterPro" id="IPR025110">
    <property type="entry name" value="AMP-bd_C"/>
</dbReference>
<dbReference type="PANTHER" id="PTHR43201:SF5">
    <property type="entry name" value="MEDIUM-CHAIN ACYL-COA LIGASE ACSF2, MITOCHONDRIAL"/>
    <property type="match status" value="1"/>
</dbReference>
<evidence type="ECO:0000313" key="6">
    <source>
        <dbReference type="Proteomes" id="UP001560685"/>
    </source>
</evidence>
<dbReference type="InterPro" id="IPR000873">
    <property type="entry name" value="AMP-dep_synth/lig_dom"/>
</dbReference>
<dbReference type="InterPro" id="IPR045851">
    <property type="entry name" value="AMP-bd_C_sf"/>
</dbReference>
<dbReference type="PROSITE" id="PS00455">
    <property type="entry name" value="AMP_BINDING"/>
    <property type="match status" value="1"/>
</dbReference>
<comment type="similarity">
    <text evidence="1">Belongs to the ATP-dependent AMP-binding enzyme family.</text>
</comment>
<accession>A0ABV3Z5R6</accession>
<gene>
    <name evidence="5" type="ORF">ABFZ84_09495</name>
</gene>
<dbReference type="Proteomes" id="UP001560685">
    <property type="component" value="Unassembled WGS sequence"/>
</dbReference>